<dbReference type="GO" id="GO:0031177">
    <property type="term" value="F:phosphopantetheine binding"/>
    <property type="evidence" value="ECO:0007669"/>
    <property type="project" value="InterPro"/>
</dbReference>
<dbReference type="GO" id="GO:0043041">
    <property type="term" value="P:amino acid activation for nonribosomal peptide biosynthetic process"/>
    <property type="evidence" value="ECO:0007669"/>
    <property type="project" value="TreeGrafter"/>
</dbReference>
<dbReference type="GO" id="GO:0044550">
    <property type="term" value="P:secondary metabolite biosynthetic process"/>
    <property type="evidence" value="ECO:0007669"/>
    <property type="project" value="TreeGrafter"/>
</dbReference>
<dbReference type="InterPro" id="IPR006162">
    <property type="entry name" value="Ppantetheine_attach_site"/>
</dbReference>
<reference evidence="4 5" key="1">
    <citation type="submission" date="2021-03" db="EMBL/GenBank/DDBJ databases">
        <title>Lysobacter sp. nov. isolated from soil of gangwondo yeongwol, south Korea.</title>
        <authorList>
            <person name="Kim K.R."/>
            <person name="Kim K.H."/>
            <person name="Jeon C.O."/>
        </authorList>
    </citation>
    <scope>NUCLEOTIDE SEQUENCE [LARGE SCALE GENOMIC DNA]</scope>
    <source>
        <strain evidence="4 5">R19</strain>
    </source>
</reference>
<accession>A0A974Y228</accession>
<evidence type="ECO:0000256" key="2">
    <source>
        <dbReference type="ARBA" id="ARBA00022553"/>
    </source>
</evidence>
<dbReference type="SMART" id="SM00823">
    <property type="entry name" value="PKS_PP"/>
    <property type="match status" value="1"/>
</dbReference>
<keyword evidence="5" id="KW-1185">Reference proteome</keyword>
<dbReference type="KEGG" id="lsf:I8J32_007890"/>
<organism evidence="4 5">
    <name type="scientific">Agrilutibacter solisilvae</name>
    <dbReference type="NCBI Taxonomy" id="2763317"/>
    <lineage>
        <taxon>Bacteria</taxon>
        <taxon>Pseudomonadati</taxon>
        <taxon>Pseudomonadota</taxon>
        <taxon>Gammaproteobacteria</taxon>
        <taxon>Lysobacterales</taxon>
        <taxon>Lysobacteraceae</taxon>
        <taxon>Agrilutibacter</taxon>
    </lineage>
</organism>
<evidence type="ECO:0000313" key="4">
    <source>
        <dbReference type="EMBL" id="QSX80001.1"/>
    </source>
</evidence>
<gene>
    <name evidence="4" type="ORF">I8J32_007890</name>
</gene>
<dbReference type="InterPro" id="IPR020806">
    <property type="entry name" value="PKS_PP-bd"/>
</dbReference>
<dbReference type="EMBL" id="CP071518">
    <property type="protein sequence ID" value="QSX80001.1"/>
    <property type="molecule type" value="Genomic_DNA"/>
</dbReference>
<dbReference type="GO" id="GO:0005737">
    <property type="term" value="C:cytoplasm"/>
    <property type="evidence" value="ECO:0007669"/>
    <property type="project" value="TreeGrafter"/>
</dbReference>
<dbReference type="InterPro" id="IPR036736">
    <property type="entry name" value="ACP-like_sf"/>
</dbReference>
<proteinExistence type="predicted"/>
<evidence type="ECO:0000259" key="3">
    <source>
        <dbReference type="PROSITE" id="PS50075"/>
    </source>
</evidence>
<sequence length="101" mass="11323">MGRDRGGVGLCRQQPARWNLRLQFEQQLAGIWRSLLGLERVGRDDRFFELGGDSLTAMRTVTRIEALTGVRLTLRQLVSGSLGTLAEHVVESCRPRAAWDS</sequence>
<evidence type="ECO:0000313" key="5">
    <source>
        <dbReference type="Proteomes" id="UP000639274"/>
    </source>
</evidence>
<dbReference type="SUPFAM" id="SSF47336">
    <property type="entry name" value="ACP-like"/>
    <property type="match status" value="1"/>
</dbReference>
<keyword evidence="1" id="KW-0596">Phosphopantetheine</keyword>
<dbReference type="Proteomes" id="UP000639274">
    <property type="component" value="Chromosome"/>
</dbReference>
<dbReference type="PROSITE" id="PS00012">
    <property type="entry name" value="PHOSPHOPANTETHEINE"/>
    <property type="match status" value="1"/>
</dbReference>
<dbReference type="Pfam" id="PF00550">
    <property type="entry name" value="PP-binding"/>
    <property type="match status" value="1"/>
</dbReference>
<name>A0A974Y228_9GAMM</name>
<dbReference type="PANTHER" id="PTHR45527:SF1">
    <property type="entry name" value="FATTY ACID SYNTHASE"/>
    <property type="match status" value="1"/>
</dbReference>
<keyword evidence="2" id="KW-0597">Phosphoprotein</keyword>
<dbReference type="PROSITE" id="PS50075">
    <property type="entry name" value="CARRIER"/>
    <property type="match status" value="1"/>
</dbReference>
<evidence type="ECO:0000256" key="1">
    <source>
        <dbReference type="ARBA" id="ARBA00022450"/>
    </source>
</evidence>
<dbReference type="InterPro" id="IPR009081">
    <property type="entry name" value="PP-bd_ACP"/>
</dbReference>
<feature type="domain" description="Carrier" evidence="3">
    <location>
        <begin position="19"/>
        <end position="96"/>
    </location>
</feature>
<protein>
    <recommendedName>
        <fullName evidence="3">Carrier domain-containing protein</fullName>
    </recommendedName>
</protein>
<dbReference type="Gene3D" id="1.10.1200.10">
    <property type="entry name" value="ACP-like"/>
    <property type="match status" value="1"/>
</dbReference>
<dbReference type="PANTHER" id="PTHR45527">
    <property type="entry name" value="NONRIBOSOMAL PEPTIDE SYNTHETASE"/>
    <property type="match status" value="1"/>
</dbReference>
<dbReference type="AlphaFoldDB" id="A0A974Y228"/>